<evidence type="ECO:0000313" key="14">
    <source>
        <dbReference type="Proteomes" id="UP001108240"/>
    </source>
</evidence>
<dbReference type="FunFam" id="3.30.420.10:FF:000032">
    <property type="entry name" value="Retrovirus-related Pol polyprotein from transposon 297-like Protein"/>
    <property type="match status" value="1"/>
</dbReference>
<dbReference type="CDD" id="cd09274">
    <property type="entry name" value="RNase_HI_RT_Ty3"/>
    <property type="match status" value="1"/>
</dbReference>
<keyword evidence="9" id="KW-0695">RNA-directed DNA polymerase</keyword>
<keyword evidence="6" id="KW-0540">Nuclease</keyword>
<dbReference type="Pfam" id="PF17921">
    <property type="entry name" value="Integrase_H2C2"/>
    <property type="match status" value="1"/>
</dbReference>
<reference evidence="13" key="2">
    <citation type="submission" date="2025-09" db="UniProtKB">
        <authorList>
            <consortium name="Ensembl"/>
        </authorList>
    </citation>
    <scope>IDENTIFICATION</scope>
</reference>
<keyword evidence="8" id="KW-0378">Hydrolase</keyword>
<evidence type="ECO:0000256" key="9">
    <source>
        <dbReference type="ARBA" id="ARBA00022918"/>
    </source>
</evidence>
<evidence type="ECO:0000256" key="4">
    <source>
        <dbReference type="ARBA" id="ARBA00022679"/>
    </source>
</evidence>
<name>A0A9J7Y6Z2_CYPCA</name>
<dbReference type="FunFam" id="3.10.20.370:FF:000001">
    <property type="entry name" value="Retrovirus-related Pol polyprotein from transposon 17.6-like protein"/>
    <property type="match status" value="1"/>
</dbReference>
<dbReference type="PANTHER" id="PTHR37984:SF5">
    <property type="entry name" value="PROTEIN NYNRIN-LIKE"/>
    <property type="match status" value="1"/>
</dbReference>
<dbReference type="InterPro" id="IPR001584">
    <property type="entry name" value="Integrase_cat-core"/>
</dbReference>
<evidence type="ECO:0000256" key="7">
    <source>
        <dbReference type="ARBA" id="ARBA00022759"/>
    </source>
</evidence>
<keyword evidence="4" id="KW-0808">Transferase</keyword>
<dbReference type="GeneTree" id="ENSGT01100000263500"/>
<dbReference type="FunFam" id="3.10.10.10:FF:000007">
    <property type="entry name" value="Retrovirus-related Pol polyprotein from transposon 17.6-like Protein"/>
    <property type="match status" value="1"/>
</dbReference>
<dbReference type="AlphaFoldDB" id="A0A9J7Y6Z2"/>
<feature type="domain" description="Reverse transcriptase" evidence="11">
    <location>
        <begin position="108"/>
        <end position="287"/>
    </location>
</feature>
<evidence type="ECO:0000256" key="10">
    <source>
        <dbReference type="ARBA" id="ARBA00039658"/>
    </source>
</evidence>
<dbReference type="Gene3D" id="3.10.10.10">
    <property type="entry name" value="HIV Type 1 Reverse Transcriptase, subunit A, domain 1"/>
    <property type="match status" value="1"/>
</dbReference>
<evidence type="ECO:0000256" key="8">
    <source>
        <dbReference type="ARBA" id="ARBA00022801"/>
    </source>
</evidence>
<keyword evidence="5" id="KW-0548">Nucleotidyltransferase</keyword>
<dbReference type="InterPro" id="IPR043502">
    <property type="entry name" value="DNA/RNA_pol_sf"/>
</dbReference>
<dbReference type="InterPro" id="IPR043128">
    <property type="entry name" value="Rev_trsase/Diguanyl_cyclase"/>
</dbReference>
<reference evidence="13" key="1">
    <citation type="submission" date="2025-08" db="UniProtKB">
        <authorList>
            <consortium name="Ensembl"/>
        </authorList>
    </citation>
    <scope>IDENTIFICATION</scope>
</reference>
<dbReference type="PANTHER" id="PTHR37984">
    <property type="entry name" value="PROTEIN CBG26694"/>
    <property type="match status" value="1"/>
</dbReference>
<dbReference type="Gene3D" id="3.10.20.370">
    <property type="match status" value="1"/>
</dbReference>
<dbReference type="FunFam" id="3.30.70.270:FF:000041">
    <property type="entry name" value="Uncharacterized protein"/>
    <property type="match status" value="1"/>
</dbReference>
<protein>
    <recommendedName>
        <fullName evidence="10">Gypsy retrotransposon integrase-like protein 1</fullName>
        <ecNumber evidence="2">3.1.26.4</ecNumber>
    </recommendedName>
</protein>
<evidence type="ECO:0000256" key="2">
    <source>
        <dbReference type="ARBA" id="ARBA00012180"/>
    </source>
</evidence>
<keyword evidence="3" id="KW-0645">Protease</keyword>
<dbReference type="GO" id="GO:0006508">
    <property type="term" value="P:proteolysis"/>
    <property type="evidence" value="ECO:0007669"/>
    <property type="project" value="UniProtKB-KW"/>
</dbReference>
<accession>A0A9J7Y6Z2</accession>
<evidence type="ECO:0000256" key="5">
    <source>
        <dbReference type="ARBA" id="ARBA00022695"/>
    </source>
</evidence>
<dbReference type="EC" id="3.1.26.4" evidence="2"/>
<dbReference type="InterPro" id="IPR012337">
    <property type="entry name" value="RNaseH-like_sf"/>
</dbReference>
<dbReference type="Gene3D" id="1.10.340.70">
    <property type="match status" value="1"/>
</dbReference>
<dbReference type="SUPFAM" id="SSF53098">
    <property type="entry name" value="Ribonuclease H-like"/>
    <property type="match status" value="1"/>
</dbReference>
<dbReference type="Pfam" id="PF17917">
    <property type="entry name" value="RT_RNaseH"/>
    <property type="match status" value="1"/>
</dbReference>
<keyword evidence="7" id="KW-0255">Endonuclease</keyword>
<dbReference type="CDD" id="cd01647">
    <property type="entry name" value="RT_LTR"/>
    <property type="match status" value="1"/>
</dbReference>
<evidence type="ECO:0000259" key="12">
    <source>
        <dbReference type="PROSITE" id="PS50994"/>
    </source>
</evidence>
<organism evidence="13 14">
    <name type="scientific">Cyprinus carpio carpio</name>
    <dbReference type="NCBI Taxonomy" id="630221"/>
    <lineage>
        <taxon>Eukaryota</taxon>
        <taxon>Metazoa</taxon>
        <taxon>Chordata</taxon>
        <taxon>Craniata</taxon>
        <taxon>Vertebrata</taxon>
        <taxon>Euteleostomi</taxon>
        <taxon>Actinopterygii</taxon>
        <taxon>Neopterygii</taxon>
        <taxon>Teleostei</taxon>
        <taxon>Ostariophysi</taxon>
        <taxon>Cypriniformes</taxon>
        <taxon>Cyprinidae</taxon>
        <taxon>Cyprininae</taxon>
        <taxon>Cyprinus</taxon>
    </lineage>
</organism>
<evidence type="ECO:0000256" key="1">
    <source>
        <dbReference type="ARBA" id="ARBA00010879"/>
    </source>
</evidence>
<dbReference type="GO" id="GO:0003964">
    <property type="term" value="F:RNA-directed DNA polymerase activity"/>
    <property type="evidence" value="ECO:0007669"/>
    <property type="project" value="UniProtKB-KW"/>
</dbReference>
<dbReference type="InterPro" id="IPR041588">
    <property type="entry name" value="Integrase_H2C2"/>
</dbReference>
<dbReference type="Gene3D" id="3.30.420.10">
    <property type="entry name" value="Ribonuclease H-like superfamily/Ribonuclease H"/>
    <property type="match status" value="1"/>
</dbReference>
<proteinExistence type="inferred from homology"/>
<dbReference type="InterPro" id="IPR041373">
    <property type="entry name" value="RT_RNaseH"/>
</dbReference>
<dbReference type="Ensembl" id="ENSCCRT00000122321.1">
    <property type="protein sequence ID" value="ENSCCRP00000114841.1"/>
    <property type="gene ID" value="ENSCCRG00000055674.1"/>
</dbReference>
<feature type="domain" description="Integrase catalytic" evidence="12">
    <location>
        <begin position="675"/>
        <end position="834"/>
    </location>
</feature>
<keyword evidence="14" id="KW-1185">Reference proteome</keyword>
<dbReference type="OMA" id="WEYISVD"/>
<evidence type="ECO:0000313" key="13">
    <source>
        <dbReference type="Ensembl" id="ENSCCRP00000114841.1"/>
    </source>
</evidence>
<dbReference type="PROSITE" id="PS50878">
    <property type="entry name" value="RT_POL"/>
    <property type="match status" value="1"/>
</dbReference>
<evidence type="ECO:0000259" key="11">
    <source>
        <dbReference type="PROSITE" id="PS50878"/>
    </source>
</evidence>
<dbReference type="Proteomes" id="UP001108240">
    <property type="component" value="Unplaced"/>
</dbReference>
<comment type="similarity">
    <text evidence="1">Belongs to the beta type-B retroviral polymerase family. HERV class-II K(HML-2) pol subfamily.</text>
</comment>
<dbReference type="GO" id="GO:0015074">
    <property type="term" value="P:DNA integration"/>
    <property type="evidence" value="ECO:0007669"/>
    <property type="project" value="InterPro"/>
</dbReference>
<evidence type="ECO:0000256" key="6">
    <source>
        <dbReference type="ARBA" id="ARBA00022722"/>
    </source>
</evidence>
<dbReference type="InterPro" id="IPR036397">
    <property type="entry name" value="RNaseH_sf"/>
</dbReference>
<dbReference type="Pfam" id="PF00078">
    <property type="entry name" value="RVT_1"/>
    <property type="match status" value="1"/>
</dbReference>
<evidence type="ECO:0000256" key="3">
    <source>
        <dbReference type="ARBA" id="ARBA00022670"/>
    </source>
</evidence>
<dbReference type="GO" id="GO:0004523">
    <property type="term" value="F:RNA-DNA hybrid ribonuclease activity"/>
    <property type="evidence" value="ECO:0007669"/>
    <property type="project" value="UniProtKB-EC"/>
</dbReference>
<dbReference type="PROSITE" id="PS50994">
    <property type="entry name" value="INTEGRASE"/>
    <property type="match status" value="1"/>
</dbReference>
<dbReference type="GO" id="GO:0003676">
    <property type="term" value="F:nucleic acid binding"/>
    <property type="evidence" value="ECO:0007669"/>
    <property type="project" value="InterPro"/>
</dbReference>
<sequence>MKVGKLSFDVVVEGGGVVMANRPTFSVDTLIDRLNLHEKGFGEAETRAVRELLYKNLSVFSVNDADLGRTQLITHQIETGNAKPIKLPPRRVPLHLQEEVAEHIKGMQVNGIVQPSCSPWGAPVVPVRKKDGTLRFCVDYRRLNDVTRKDAYPLPRIDDALDSLAHAQWFSTLDLASGYWQVEVDPRDKHKTAFITRQGLFEFNVLSFGLCNAPSTFQRLMDLVLADLQWTTCLVYLDDIIVFGRTFGEHLQWLDEVLSKLRHANLKVKPSKCALFATQVRYLGHVISADGIRADPDKIDAVRQWPVPKNQTEVRSFVGLASYYRRFIEGFAEIARPLHRLTEKGRKFKWDGECQRAFLQLKTALVTTPVLAYPDPHKAFILDTDASDVGIGAVLSQEVDGLERVVAYASRALTKQERRYATTKKELLSLVVFTKYFKHYLLGKEFILRTDHSSLRWLHNFQGLEGQLARWVEQLASFQYKIVHRPGQKHVNADALSRLPSFGAKCEDLSDPRVEVSASVCAVCETAPSGEIEDELVGAQKKDAVLQIVEQLWLRGEEGRAEAQTKVEVRGFLPVWDQLEFERGRLVRKPPLNTDAALKMQVVLPKVMVPEVLKMLHNSATGGHLGVQKLQAKVKDRFYWPGWCEDVKKWCRECTECASRKSSAPNIRAPLQPSFVSRPFERVALDNLGPLPLTGDKNKYILVIGDYFSKWTEAVALPNQEAVSIAKVLVQEWVCRFGVPRSIHSDQGRNFESKLFTELCGLLQMHKTRTTSYHPQSNGMVERFNRTLLSMLSLFVDSNQQNWDTLLPYVMMAYRSSTHATTGFSPYKVLFGREIVLPVDVVLGVGETERYDSTNDYVEKVAESLSTVVEAVKAHQLKASGRQKLCFDLKVSHQFYTEGRPELQSVERDRMSAVAGERSTLHPDPAPLADSARCSDPTLCPDSALPPDPGLDAVMPSVSTLLPAPTLDVVTALSGDNSCGAVPSESVARESWSGINNRFAEGRSSRARRVPAHLLDYDLSA</sequence>
<dbReference type="Gene3D" id="3.30.70.270">
    <property type="match status" value="2"/>
</dbReference>
<dbReference type="SUPFAM" id="SSF56672">
    <property type="entry name" value="DNA/RNA polymerases"/>
    <property type="match status" value="1"/>
</dbReference>
<dbReference type="GO" id="GO:0008233">
    <property type="term" value="F:peptidase activity"/>
    <property type="evidence" value="ECO:0007669"/>
    <property type="project" value="UniProtKB-KW"/>
</dbReference>
<dbReference type="FunFam" id="1.10.340.70:FF:000001">
    <property type="entry name" value="Retrovirus-related Pol polyprotein from transposon gypsy-like Protein"/>
    <property type="match status" value="1"/>
</dbReference>
<dbReference type="InterPro" id="IPR000477">
    <property type="entry name" value="RT_dom"/>
</dbReference>
<dbReference type="InterPro" id="IPR050951">
    <property type="entry name" value="Retrovirus_Pol_polyprotein"/>
</dbReference>
<dbReference type="Pfam" id="PF00665">
    <property type="entry name" value="rve"/>
    <property type="match status" value="1"/>
</dbReference>